<organism evidence="5 6">
    <name type="scientific">Magnetospirillum aberrantis SpK</name>
    <dbReference type="NCBI Taxonomy" id="908842"/>
    <lineage>
        <taxon>Bacteria</taxon>
        <taxon>Pseudomonadati</taxon>
        <taxon>Pseudomonadota</taxon>
        <taxon>Alphaproteobacteria</taxon>
        <taxon>Rhodospirillales</taxon>
        <taxon>Rhodospirillaceae</taxon>
        <taxon>Magnetospirillum</taxon>
    </lineage>
</organism>
<dbReference type="Pfam" id="PF00015">
    <property type="entry name" value="MCPsignal"/>
    <property type="match status" value="1"/>
</dbReference>
<dbReference type="Gene3D" id="1.10.287.950">
    <property type="entry name" value="Methyl-accepting chemotaxis protein"/>
    <property type="match status" value="1"/>
</dbReference>
<evidence type="ECO:0000259" key="4">
    <source>
        <dbReference type="PROSITE" id="PS50111"/>
    </source>
</evidence>
<dbReference type="PANTHER" id="PTHR32089">
    <property type="entry name" value="METHYL-ACCEPTING CHEMOTAXIS PROTEIN MCPB"/>
    <property type="match status" value="1"/>
</dbReference>
<feature type="region of interest" description="Disordered" evidence="3">
    <location>
        <begin position="1"/>
        <end position="20"/>
    </location>
</feature>
<dbReference type="InterPro" id="IPR025991">
    <property type="entry name" value="Chemoreceptor_zinc-bind_dom"/>
</dbReference>
<accession>A0A7C9UST7</accession>
<dbReference type="Pfam" id="PF13682">
    <property type="entry name" value="CZB"/>
    <property type="match status" value="1"/>
</dbReference>
<dbReference type="PANTHER" id="PTHR32089:SF112">
    <property type="entry name" value="LYSOZYME-LIKE PROTEIN-RELATED"/>
    <property type="match status" value="1"/>
</dbReference>
<protein>
    <recommendedName>
        <fullName evidence="4">Methyl-accepting transducer domain-containing protein</fullName>
    </recommendedName>
</protein>
<evidence type="ECO:0000313" key="6">
    <source>
        <dbReference type="Proteomes" id="UP000480684"/>
    </source>
</evidence>
<dbReference type="SUPFAM" id="SSF58104">
    <property type="entry name" value="Methyl-accepting chemotaxis protein (MCP) signaling domain"/>
    <property type="match status" value="1"/>
</dbReference>
<evidence type="ECO:0000256" key="2">
    <source>
        <dbReference type="PROSITE-ProRule" id="PRU00284"/>
    </source>
</evidence>
<dbReference type="GO" id="GO:0016020">
    <property type="term" value="C:membrane"/>
    <property type="evidence" value="ECO:0007669"/>
    <property type="project" value="InterPro"/>
</dbReference>
<feature type="domain" description="Methyl-accepting transducer" evidence="4">
    <location>
        <begin position="18"/>
        <end position="275"/>
    </location>
</feature>
<dbReference type="InterPro" id="IPR004089">
    <property type="entry name" value="MCPsignal_dom"/>
</dbReference>
<dbReference type="Gene3D" id="1.20.120.30">
    <property type="entry name" value="Aspartate receptor, ligand-binding domain"/>
    <property type="match status" value="1"/>
</dbReference>
<keyword evidence="1 2" id="KW-0807">Transducer</keyword>
<sequence length="411" mass="43306">MSHPSAPPSSGMETRLASATELSMATERALAHVVRTGIDTRVVSERAKSIAAAVSQLSASHAAIGEHVGQVRDDSREAQSLAGDSASGIDHAVKATGEALDGMQAVTNMLDTLHTVVAQVGRMAVNISDIAKKTNMLALNATIEAARAGEAGKGFAVVANEVKGLANQTGQATVQIQEQLASLREGMEGITETITTAGGRLDTCNVAIGRSQGEIAAMLERLTHMAEAIANIDSALAEEGTVIVTIADDTGDIAGRAAKNAAAVEEISQVLGDIERRIEAEMAACADAPIAARPLYAAKVAHIGLRKTLATALAGKSRPDLRTFPTDHSCNLGKWYFNEASEAMRRVPAYAQLAEPHHKAHELSRLVLESMNKGNVEQAYALFEQVEQVSEEIVVLLDQLIEAQRAEALRA</sequence>
<name>A0A7C9UST7_9PROT</name>
<gene>
    <name evidence="5" type="ORF">G4223_05325</name>
</gene>
<evidence type="ECO:0000256" key="1">
    <source>
        <dbReference type="ARBA" id="ARBA00023224"/>
    </source>
</evidence>
<dbReference type="RefSeq" id="WP_163676074.1">
    <property type="nucleotide sequence ID" value="NZ_JAAIYP010000031.1"/>
</dbReference>
<evidence type="ECO:0000313" key="5">
    <source>
        <dbReference type="EMBL" id="NFV79528.1"/>
    </source>
</evidence>
<dbReference type="PROSITE" id="PS50111">
    <property type="entry name" value="CHEMOTAXIS_TRANSDUC_2"/>
    <property type="match status" value="1"/>
</dbReference>
<evidence type="ECO:0000256" key="3">
    <source>
        <dbReference type="SAM" id="MobiDB-lite"/>
    </source>
</evidence>
<dbReference type="GO" id="GO:0007165">
    <property type="term" value="P:signal transduction"/>
    <property type="evidence" value="ECO:0007669"/>
    <property type="project" value="UniProtKB-KW"/>
</dbReference>
<reference evidence="5 6" key="1">
    <citation type="submission" date="2020-02" db="EMBL/GenBank/DDBJ databases">
        <authorList>
            <person name="Dziuba M."/>
            <person name="Kuznetsov B."/>
            <person name="Mardanov A."/>
            <person name="Ravin N."/>
            <person name="Grouzdev D."/>
        </authorList>
    </citation>
    <scope>NUCLEOTIDE SEQUENCE [LARGE SCALE GENOMIC DNA]</scope>
    <source>
        <strain evidence="5 6">SpK</strain>
    </source>
</reference>
<keyword evidence="6" id="KW-1185">Reference proteome</keyword>
<comment type="caution">
    <text evidence="5">The sequence shown here is derived from an EMBL/GenBank/DDBJ whole genome shotgun (WGS) entry which is preliminary data.</text>
</comment>
<dbReference type="AlphaFoldDB" id="A0A7C9UST7"/>
<dbReference type="EMBL" id="JAAIYP010000031">
    <property type="protein sequence ID" value="NFV79528.1"/>
    <property type="molecule type" value="Genomic_DNA"/>
</dbReference>
<dbReference type="SMART" id="SM00283">
    <property type="entry name" value="MA"/>
    <property type="match status" value="1"/>
</dbReference>
<dbReference type="Proteomes" id="UP000480684">
    <property type="component" value="Unassembled WGS sequence"/>
</dbReference>
<proteinExistence type="predicted"/>